<dbReference type="AlphaFoldDB" id="A0A1Y6FVI6"/>
<dbReference type="InterPro" id="IPR025657">
    <property type="entry name" value="RadC_JAB"/>
</dbReference>
<dbReference type="GO" id="GO:0008237">
    <property type="term" value="F:metallopeptidase activity"/>
    <property type="evidence" value="ECO:0007669"/>
    <property type="project" value="UniProtKB-KW"/>
</dbReference>
<dbReference type="InterPro" id="IPR037518">
    <property type="entry name" value="MPN"/>
</dbReference>
<gene>
    <name evidence="7" type="ORF">SAMN06295984_2003</name>
</gene>
<feature type="domain" description="MPN" evidence="6">
    <location>
        <begin position="72"/>
        <end position="194"/>
    </location>
</feature>
<dbReference type="Gene3D" id="3.40.140.10">
    <property type="entry name" value="Cytidine Deaminase, domain 2"/>
    <property type="match status" value="1"/>
</dbReference>
<evidence type="ECO:0000256" key="4">
    <source>
        <dbReference type="ARBA" id="ARBA00022833"/>
    </source>
</evidence>
<evidence type="ECO:0000256" key="3">
    <source>
        <dbReference type="ARBA" id="ARBA00022801"/>
    </source>
</evidence>
<evidence type="ECO:0000256" key="5">
    <source>
        <dbReference type="ARBA" id="ARBA00023049"/>
    </source>
</evidence>
<dbReference type="Proteomes" id="UP000194469">
    <property type="component" value="Unassembled WGS sequence"/>
</dbReference>
<dbReference type="RefSeq" id="WP_165760634.1">
    <property type="nucleotide sequence ID" value="NZ_FXWL01000002.1"/>
</dbReference>
<dbReference type="GeneID" id="303003545"/>
<protein>
    <submittedName>
        <fullName evidence="7">DNA repair protein RadC</fullName>
    </submittedName>
</protein>
<sequence>MASLIEPFAGARAPEAAAGLIGRFGGLGRALAATPQQLLDALGGDVPLRDAIVAARALMIAGLRERITRSVVRTDDPDFLQYLQISLAKAPVECLHVTFVTHDMGYLGDELIARGTIARLGIEIRHIFERAFEFGAHAIILAHNHPTGSSEPSARDVEFTRRIAALTSAVDIPLVDHLIVGAERVTSMRGRGLL</sequence>
<evidence type="ECO:0000256" key="2">
    <source>
        <dbReference type="ARBA" id="ARBA00022723"/>
    </source>
</evidence>
<evidence type="ECO:0000256" key="1">
    <source>
        <dbReference type="ARBA" id="ARBA00022670"/>
    </source>
</evidence>
<dbReference type="PANTHER" id="PTHR30471">
    <property type="entry name" value="DNA REPAIR PROTEIN RADC"/>
    <property type="match status" value="1"/>
</dbReference>
<dbReference type="GO" id="GO:0046872">
    <property type="term" value="F:metal ion binding"/>
    <property type="evidence" value="ECO:0007669"/>
    <property type="project" value="UniProtKB-KW"/>
</dbReference>
<keyword evidence="1" id="KW-0645">Protease</keyword>
<keyword evidence="5" id="KW-0482">Metalloprotease</keyword>
<dbReference type="Pfam" id="PF04002">
    <property type="entry name" value="RadC"/>
    <property type="match status" value="1"/>
</dbReference>
<reference evidence="8" key="1">
    <citation type="submission" date="2017-04" db="EMBL/GenBank/DDBJ databases">
        <authorList>
            <person name="Varghese N."/>
            <person name="Submissions S."/>
        </authorList>
    </citation>
    <scope>NUCLEOTIDE SEQUENCE [LARGE SCALE GENOMIC DNA]</scope>
    <source>
        <strain evidence="8">UI2</strain>
    </source>
</reference>
<accession>A0A1Y6FVI6</accession>
<keyword evidence="8" id="KW-1185">Reference proteome</keyword>
<dbReference type="SUPFAM" id="SSF102712">
    <property type="entry name" value="JAB1/MPN domain"/>
    <property type="match status" value="1"/>
</dbReference>
<keyword evidence="4" id="KW-0862">Zinc</keyword>
<evidence type="ECO:0000313" key="7">
    <source>
        <dbReference type="EMBL" id="SMQ76563.1"/>
    </source>
</evidence>
<evidence type="ECO:0000259" key="6">
    <source>
        <dbReference type="PROSITE" id="PS50249"/>
    </source>
</evidence>
<keyword evidence="2" id="KW-0479">Metal-binding</keyword>
<proteinExistence type="predicted"/>
<evidence type="ECO:0000313" key="8">
    <source>
        <dbReference type="Proteomes" id="UP000194469"/>
    </source>
</evidence>
<dbReference type="PROSITE" id="PS50249">
    <property type="entry name" value="MPN"/>
    <property type="match status" value="1"/>
</dbReference>
<dbReference type="GO" id="GO:0006508">
    <property type="term" value="P:proteolysis"/>
    <property type="evidence" value="ECO:0007669"/>
    <property type="project" value="UniProtKB-KW"/>
</dbReference>
<organism evidence="7 8">
    <name type="scientific">Sphingopyxis terrae subsp. ummariensis</name>
    <dbReference type="NCBI Taxonomy" id="429001"/>
    <lineage>
        <taxon>Bacteria</taxon>
        <taxon>Pseudomonadati</taxon>
        <taxon>Pseudomonadota</taxon>
        <taxon>Alphaproteobacteria</taxon>
        <taxon>Sphingomonadales</taxon>
        <taxon>Sphingomonadaceae</taxon>
        <taxon>Sphingopyxis</taxon>
    </lineage>
</organism>
<name>A0A1Y6FVI6_9SPHN</name>
<dbReference type="InterPro" id="IPR001405">
    <property type="entry name" value="UPF0758"/>
</dbReference>
<keyword evidence="3" id="KW-0378">Hydrolase</keyword>
<dbReference type="PANTHER" id="PTHR30471:SF3">
    <property type="entry name" value="UPF0758 PROTEIN YEES-RELATED"/>
    <property type="match status" value="1"/>
</dbReference>
<dbReference type="EMBL" id="FXWL01000002">
    <property type="protein sequence ID" value="SMQ76563.1"/>
    <property type="molecule type" value="Genomic_DNA"/>
</dbReference>